<evidence type="ECO:0000313" key="2">
    <source>
        <dbReference type="Proteomes" id="UP000314294"/>
    </source>
</evidence>
<gene>
    <name evidence="1" type="ORF">EYF80_029947</name>
</gene>
<evidence type="ECO:0000313" key="1">
    <source>
        <dbReference type="EMBL" id="TNN59841.1"/>
    </source>
</evidence>
<dbReference type="AlphaFoldDB" id="A0A4Z2H2N1"/>
<organism evidence="1 2">
    <name type="scientific">Liparis tanakae</name>
    <name type="common">Tanaka's snailfish</name>
    <dbReference type="NCBI Taxonomy" id="230148"/>
    <lineage>
        <taxon>Eukaryota</taxon>
        <taxon>Metazoa</taxon>
        <taxon>Chordata</taxon>
        <taxon>Craniata</taxon>
        <taxon>Vertebrata</taxon>
        <taxon>Euteleostomi</taxon>
        <taxon>Actinopterygii</taxon>
        <taxon>Neopterygii</taxon>
        <taxon>Teleostei</taxon>
        <taxon>Neoteleostei</taxon>
        <taxon>Acanthomorphata</taxon>
        <taxon>Eupercaria</taxon>
        <taxon>Perciformes</taxon>
        <taxon>Cottioidei</taxon>
        <taxon>Cottales</taxon>
        <taxon>Liparidae</taxon>
        <taxon>Liparis</taxon>
    </lineage>
</organism>
<dbReference type="EMBL" id="SRLO01000347">
    <property type="protein sequence ID" value="TNN59841.1"/>
    <property type="molecule type" value="Genomic_DNA"/>
</dbReference>
<dbReference type="Proteomes" id="UP000314294">
    <property type="component" value="Unassembled WGS sequence"/>
</dbReference>
<proteinExistence type="predicted"/>
<keyword evidence="2" id="KW-1185">Reference proteome</keyword>
<comment type="caution">
    <text evidence="1">The sequence shown here is derived from an EMBL/GenBank/DDBJ whole genome shotgun (WGS) entry which is preliminary data.</text>
</comment>
<reference evidence="1 2" key="1">
    <citation type="submission" date="2019-03" db="EMBL/GenBank/DDBJ databases">
        <title>First draft genome of Liparis tanakae, snailfish: a comprehensive survey of snailfish specific genes.</title>
        <authorList>
            <person name="Kim W."/>
            <person name="Song I."/>
            <person name="Jeong J.-H."/>
            <person name="Kim D."/>
            <person name="Kim S."/>
            <person name="Ryu S."/>
            <person name="Song J.Y."/>
            <person name="Lee S.K."/>
        </authorList>
    </citation>
    <scope>NUCLEOTIDE SEQUENCE [LARGE SCALE GENOMIC DNA]</scope>
    <source>
        <tissue evidence="1">Muscle</tissue>
    </source>
</reference>
<name>A0A4Z2H2N1_9TELE</name>
<accession>A0A4Z2H2N1</accession>
<protein>
    <submittedName>
        <fullName evidence="1">Uncharacterized protein</fullName>
    </submittedName>
</protein>
<sequence>MKEGGREYHKMQVGLCPVIRVPVQFLSFTSKKIHKMPLLPCYNGVTRPRPRSTLGRGQERLDAPQSWRQHIFVSAQTPRGPMQRRSLLIPSNLDTVKHLEIGIWLISDRGTEGTLLRL</sequence>